<dbReference type="EMBL" id="PUHY01000015">
    <property type="protein sequence ID" value="PQO29375.1"/>
    <property type="molecule type" value="Genomic_DNA"/>
</dbReference>
<dbReference type="GO" id="GO:0033744">
    <property type="term" value="F:L-methionine:thioredoxin-disulfide S-oxidoreductase activity"/>
    <property type="evidence" value="ECO:0007669"/>
    <property type="project" value="RHEA"/>
</dbReference>
<evidence type="ECO:0000313" key="12">
    <source>
        <dbReference type="EMBL" id="PQO29375.1"/>
    </source>
</evidence>
<comment type="caution">
    <text evidence="12">The sequence shown here is derived from an EMBL/GenBank/DDBJ whole genome shotgun (WGS) entry which is preliminary data.</text>
</comment>
<dbReference type="SUPFAM" id="SSF51316">
    <property type="entry name" value="Mss4-like"/>
    <property type="match status" value="1"/>
</dbReference>
<name>A0A2S8FB36_9BACT</name>
<dbReference type="FunFam" id="2.170.150.20:FF:000003">
    <property type="entry name" value="Peptide methionine sulfoxide reductase MsrB"/>
    <property type="match status" value="1"/>
</dbReference>
<comment type="function">
    <text evidence="5 9">Has an important function as a repair enzyme for proteins that have been inactivated by oxidation. Catalyzes the reversible oxidation-reduction of methionine sulfoxide in proteins to methionine.</text>
</comment>
<organism evidence="12 13">
    <name type="scientific">Blastopirellula marina</name>
    <dbReference type="NCBI Taxonomy" id="124"/>
    <lineage>
        <taxon>Bacteria</taxon>
        <taxon>Pseudomonadati</taxon>
        <taxon>Planctomycetota</taxon>
        <taxon>Planctomycetia</taxon>
        <taxon>Pirellulales</taxon>
        <taxon>Pirellulaceae</taxon>
        <taxon>Blastopirellula</taxon>
    </lineage>
</organism>
<dbReference type="AlphaFoldDB" id="A0A2S8FB36"/>
<dbReference type="Pfam" id="PF01641">
    <property type="entry name" value="SelR"/>
    <property type="match status" value="1"/>
</dbReference>
<dbReference type="GO" id="GO:0008113">
    <property type="term" value="F:peptide-methionine (S)-S-oxide reductase activity"/>
    <property type="evidence" value="ECO:0007669"/>
    <property type="project" value="UniProtKB-UniRule"/>
</dbReference>
<evidence type="ECO:0000256" key="2">
    <source>
        <dbReference type="ARBA" id="ARBA00011017"/>
    </source>
</evidence>
<dbReference type="EC" id="1.8.4.11" evidence="9"/>
<sequence length="407" mass="45372">MRRILSLTTATLAGLLLTIASFGYRPLMADETNLEASDAALPATTMTAKAMFAGGCFWSVESDMEKVSGVLDVITGYAGGQSNNPTYQTYAFGGHREVILITYDPQKITYAGLIEHLIKHIDPTDAQGSFLDRGVQYSPAIFVQTDREKQTAEAVLSQISEMKVYENPLAVAILPPAYFWPAEAYHQDYAAHHPASYKSYRFRSGRDSFIRKHWGKKADELQLADIVPATSSEELSTNESTSVAASQAPEKPWESFEKPDPKELRAKLTRMQYAVTQSYKTEPEFRNAYWDNHEEGIYVDIVSGEPLFSSTDKFDSGTGWPSFTKPLEPEHFVSHVDYDKGYPRLALRSKYGECHLGHVFNDGPVATGGMRFCMNSAALKFIPKDELEEAGYGEYLKLFAPMPTNAK</sequence>
<evidence type="ECO:0000256" key="5">
    <source>
        <dbReference type="ARBA" id="ARBA00024679"/>
    </source>
</evidence>
<evidence type="ECO:0000256" key="7">
    <source>
        <dbReference type="ARBA" id="ARBA00048488"/>
    </source>
</evidence>
<evidence type="ECO:0000259" key="11">
    <source>
        <dbReference type="PROSITE" id="PS51790"/>
    </source>
</evidence>
<dbReference type="Gene3D" id="2.170.150.20">
    <property type="entry name" value="Peptide methionine sulfoxide reductase"/>
    <property type="match status" value="1"/>
</dbReference>
<evidence type="ECO:0000256" key="6">
    <source>
        <dbReference type="ARBA" id="ARBA00047806"/>
    </source>
</evidence>
<dbReference type="GO" id="GO:0006979">
    <property type="term" value="P:response to oxidative stress"/>
    <property type="evidence" value="ECO:0007669"/>
    <property type="project" value="InterPro"/>
</dbReference>
<proteinExistence type="inferred from homology"/>
<comment type="catalytic activity">
    <reaction evidence="8 9">
        <text>[thioredoxin]-disulfide + L-methionine + H2O = L-methionine (S)-S-oxide + [thioredoxin]-dithiol</text>
        <dbReference type="Rhea" id="RHEA:19993"/>
        <dbReference type="Rhea" id="RHEA-COMP:10698"/>
        <dbReference type="Rhea" id="RHEA-COMP:10700"/>
        <dbReference type="ChEBI" id="CHEBI:15377"/>
        <dbReference type="ChEBI" id="CHEBI:29950"/>
        <dbReference type="ChEBI" id="CHEBI:50058"/>
        <dbReference type="ChEBI" id="CHEBI:57844"/>
        <dbReference type="ChEBI" id="CHEBI:58772"/>
        <dbReference type="EC" id="1.8.4.11"/>
    </reaction>
</comment>
<evidence type="ECO:0000256" key="8">
    <source>
        <dbReference type="ARBA" id="ARBA00048782"/>
    </source>
</evidence>
<dbReference type="GO" id="GO:0005737">
    <property type="term" value="C:cytoplasm"/>
    <property type="evidence" value="ECO:0007669"/>
    <property type="project" value="TreeGrafter"/>
</dbReference>
<dbReference type="InterPro" id="IPR028427">
    <property type="entry name" value="Met_Sox_Rdtase_MsrB"/>
</dbReference>
<dbReference type="InterPro" id="IPR036509">
    <property type="entry name" value="Met_Sox_Rdtase_MsrA_sf"/>
</dbReference>
<dbReference type="HAMAP" id="MF_01401">
    <property type="entry name" value="MsrA"/>
    <property type="match status" value="1"/>
</dbReference>
<dbReference type="GO" id="GO:0030091">
    <property type="term" value="P:protein repair"/>
    <property type="evidence" value="ECO:0007669"/>
    <property type="project" value="InterPro"/>
</dbReference>
<dbReference type="InterPro" id="IPR002569">
    <property type="entry name" value="Met_Sox_Rdtase_MsrA_dom"/>
</dbReference>
<dbReference type="InterPro" id="IPR002579">
    <property type="entry name" value="Met_Sox_Rdtase_MsrB_dom"/>
</dbReference>
<reference evidence="12 13" key="1">
    <citation type="submission" date="2018-02" db="EMBL/GenBank/DDBJ databases">
        <title>Comparative genomes isolates from brazilian mangrove.</title>
        <authorList>
            <person name="Araujo J.E."/>
            <person name="Taketani R.G."/>
            <person name="Silva M.C.P."/>
            <person name="Loureco M.V."/>
            <person name="Andreote F.D."/>
        </authorList>
    </citation>
    <scope>NUCLEOTIDE SEQUENCE [LARGE SCALE GENOMIC DNA]</scope>
    <source>
        <strain evidence="12 13">Hex-1 MGV</strain>
    </source>
</reference>
<dbReference type="PROSITE" id="PS51790">
    <property type="entry name" value="MSRB"/>
    <property type="match status" value="1"/>
</dbReference>
<keyword evidence="3 9" id="KW-0560">Oxidoreductase</keyword>
<dbReference type="InterPro" id="IPR011057">
    <property type="entry name" value="Mss4-like_sf"/>
</dbReference>
<dbReference type="NCBIfam" id="TIGR00401">
    <property type="entry name" value="msrA"/>
    <property type="match status" value="1"/>
</dbReference>
<dbReference type="Proteomes" id="UP000238322">
    <property type="component" value="Unassembled WGS sequence"/>
</dbReference>
<comment type="catalytic activity">
    <reaction evidence="6 9">
        <text>L-methionyl-[protein] + [thioredoxin]-disulfide + H2O = L-methionyl-(S)-S-oxide-[protein] + [thioredoxin]-dithiol</text>
        <dbReference type="Rhea" id="RHEA:14217"/>
        <dbReference type="Rhea" id="RHEA-COMP:10698"/>
        <dbReference type="Rhea" id="RHEA-COMP:10700"/>
        <dbReference type="Rhea" id="RHEA-COMP:12313"/>
        <dbReference type="Rhea" id="RHEA-COMP:12315"/>
        <dbReference type="ChEBI" id="CHEBI:15377"/>
        <dbReference type="ChEBI" id="CHEBI:16044"/>
        <dbReference type="ChEBI" id="CHEBI:29950"/>
        <dbReference type="ChEBI" id="CHEBI:44120"/>
        <dbReference type="ChEBI" id="CHEBI:50058"/>
        <dbReference type="EC" id="1.8.4.11"/>
    </reaction>
</comment>
<dbReference type="PANTHER" id="PTHR10173">
    <property type="entry name" value="METHIONINE SULFOXIDE REDUCTASE"/>
    <property type="match status" value="1"/>
</dbReference>
<feature type="region of interest" description="Disordered" evidence="10">
    <location>
        <begin position="231"/>
        <end position="258"/>
    </location>
</feature>
<feature type="domain" description="MsrB" evidence="11">
    <location>
        <begin position="261"/>
        <end position="384"/>
    </location>
</feature>
<dbReference type="OrthoDB" id="4174719at2"/>
<comment type="catalytic activity">
    <reaction evidence="7">
        <text>L-methionyl-[protein] + [thioredoxin]-disulfide + H2O = L-methionyl-(R)-S-oxide-[protein] + [thioredoxin]-dithiol</text>
        <dbReference type="Rhea" id="RHEA:24164"/>
        <dbReference type="Rhea" id="RHEA-COMP:10698"/>
        <dbReference type="Rhea" id="RHEA-COMP:10700"/>
        <dbReference type="Rhea" id="RHEA-COMP:12313"/>
        <dbReference type="Rhea" id="RHEA-COMP:12314"/>
        <dbReference type="ChEBI" id="CHEBI:15377"/>
        <dbReference type="ChEBI" id="CHEBI:16044"/>
        <dbReference type="ChEBI" id="CHEBI:29950"/>
        <dbReference type="ChEBI" id="CHEBI:45764"/>
        <dbReference type="ChEBI" id="CHEBI:50058"/>
        <dbReference type="EC" id="1.8.4.12"/>
    </reaction>
</comment>
<dbReference type="SUPFAM" id="SSF55068">
    <property type="entry name" value="Peptide methionine sulfoxide reductase"/>
    <property type="match status" value="1"/>
</dbReference>
<evidence type="ECO:0000256" key="3">
    <source>
        <dbReference type="ARBA" id="ARBA00023002"/>
    </source>
</evidence>
<dbReference type="PANTHER" id="PTHR10173:SF59">
    <property type="entry name" value="PEPTIDE METHIONINE SULFOXIDE REDUCTASE MSRA_MSRB"/>
    <property type="match status" value="1"/>
</dbReference>
<keyword evidence="4" id="KW-0511">Multifunctional enzyme</keyword>
<comment type="similarity">
    <text evidence="2">In the N-terminal section; belongs to the MsrA Met sulfoxide reductase family.</text>
</comment>
<feature type="active site" evidence="9">
    <location>
        <position position="56"/>
    </location>
</feature>
<accession>A0A2S8FB36</accession>
<comment type="similarity">
    <text evidence="9">Belongs to the MsrA Met sulfoxide reductase family.</text>
</comment>
<comment type="similarity">
    <text evidence="1">In the C-terminal section; belongs to the MsrB Met sulfoxide reductase family.</text>
</comment>
<dbReference type="GO" id="GO:0033743">
    <property type="term" value="F:peptide-methionine (R)-S-oxide reductase activity"/>
    <property type="evidence" value="ECO:0007669"/>
    <property type="project" value="UniProtKB-EC"/>
</dbReference>
<evidence type="ECO:0000256" key="4">
    <source>
        <dbReference type="ARBA" id="ARBA00023268"/>
    </source>
</evidence>
<evidence type="ECO:0000256" key="10">
    <source>
        <dbReference type="SAM" id="MobiDB-lite"/>
    </source>
</evidence>
<evidence type="ECO:0000256" key="9">
    <source>
        <dbReference type="HAMAP-Rule" id="MF_01401"/>
    </source>
</evidence>
<gene>
    <name evidence="9" type="primary">msrA</name>
    <name evidence="12" type="ORF">C5Y83_25200</name>
</gene>
<dbReference type="Gene3D" id="3.30.1060.10">
    <property type="entry name" value="Peptide methionine sulphoxide reductase MsrA"/>
    <property type="match status" value="1"/>
</dbReference>
<evidence type="ECO:0000313" key="13">
    <source>
        <dbReference type="Proteomes" id="UP000238322"/>
    </source>
</evidence>
<evidence type="ECO:0000256" key="1">
    <source>
        <dbReference type="ARBA" id="ARBA00008076"/>
    </source>
</evidence>
<dbReference type="RefSeq" id="WP_105332570.1">
    <property type="nucleotide sequence ID" value="NZ_PUHY01000015.1"/>
</dbReference>
<dbReference type="Pfam" id="PF01625">
    <property type="entry name" value="PMSR"/>
    <property type="match status" value="1"/>
</dbReference>
<feature type="compositionally biased region" description="Low complexity" evidence="10">
    <location>
        <begin position="231"/>
        <end position="242"/>
    </location>
</feature>
<protein>
    <recommendedName>
        <fullName evidence="9">Peptide methionine sulfoxide reductase MsrA</fullName>
        <shortName evidence="9">Protein-methionine-S-oxide reductase</shortName>
        <ecNumber evidence="9">1.8.4.11</ecNumber>
    </recommendedName>
    <alternativeName>
        <fullName evidence="9">Peptide-methionine (S)-S-oxide reductase</fullName>
        <shortName evidence="9">Peptide Met(O) reductase</shortName>
    </alternativeName>
</protein>
<dbReference type="NCBIfam" id="TIGR00357">
    <property type="entry name" value="peptide-methionine (R)-S-oxide reductase MsrB"/>
    <property type="match status" value="1"/>
</dbReference>